<protein>
    <submittedName>
        <fullName evidence="11">ATP-binding cassette domain-containing protein</fullName>
    </submittedName>
</protein>
<evidence type="ECO:0000313" key="11">
    <source>
        <dbReference type="EMBL" id="MDW5598797.1"/>
    </source>
</evidence>
<dbReference type="SMART" id="SM00382">
    <property type="entry name" value="AAA"/>
    <property type="match status" value="1"/>
</dbReference>
<evidence type="ECO:0000313" key="12">
    <source>
        <dbReference type="Proteomes" id="UP001284601"/>
    </source>
</evidence>
<keyword evidence="3" id="KW-0547">Nucleotide-binding</keyword>
<dbReference type="EMBL" id="JAWSTH010000183">
    <property type="protein sequence ID" value="MDW5598797.1"/>
    <property type="molecule type" value="Genomic_DNA"/>
</dbReference>
<feature type="transmembrane region" description="Helical" evidence="8">
    <location>
        <begin position="179"/>
        <end position="200"/>
    </location>
</feature>
<dbReference type="Pfam" id="PF00005">
    <property type="entry name" value="ABC_tran"/>
    <property type="match status" value="1"/>
</dbReference>
<dbReference type="RefSeq" id="WP_318601384.1">
    <property type="nucleotide sequence ID" value="NZ_JAWSTH010000183.1"/>
</dbReference>
<organism evidence="11 12">
    <name type="scientific">Conexibacter stalactiti</name>
    <dbReference type="NCBI Taxonomy" id="1940611"/>
    <lineage>
        <taxon>Bacteria</taxon>
        <taxon>Bacillati</taxon>
        <taxon>Actinomycetota</taxon>
        <taxon>Thermoleophilia</taxon>
        <taxon>Solirubrobacterales</taxon>
        <taxon>Conexibacteraceae</taxon>
        <taxon>Conexibacter</taxon>
    </lineage>
</organism>
<evidence type="ECO:0000256" key="3">
    <source>
        <dbReference type="ARBA" id="ARBA00022741"/>
    </source>
</evidence>
<dbReference type="InterPro" id="IPR036640">
    <property type="entry name" value="ABC1_TM_sf"/>
</dbReference>
<dbReference type="InterPro" id="IPR017871">
    <property type="entry name" value="ABC_transporter-like_CS"/>
</dbReference>
<feature type="compositionally biased region" description="Low complexity" evidence="7">
    <location>
        <begin position="683"/>
        <end position="700"/>
    </location>
</feature>
<dbReference type="PROSITE" id="PS50929">
    <property type="entry name" value="ABC_TM1F"/>
    <property type="match status" value="1"/>
</dbReference>
<keyword evidence="2 8" id="KW-0812">Transmembrane</keyword>
<accession>A0ABU4HZQ1</accession>
<feature type="domain" description="ABC transporter" evidence="9">
    <location>
        <begin position="374"/>
        <end position="652"/>
    </location>
</feature>
<comment type="subcellular location">
    <subcellularLocation>
        <location evidence="1">Cell membrane</location>
        <topology evidence="1">Multi-pass membrane protein</topology>
    </subcellularLocation>
</comment>
<evidence type="ECO:0000259" key="10">
    <source>
        <dbReference type="PROSITE" id="PS50929"/>
    </source>
</evidence>
<dbReference type="InterPro" id="IPR003593">
    <property type="entry name" value="AAA+_ATPase"/>
</dbReference>
<dbReference type="Proteomes" id="UP001284601">
    <property type="component" value="Unassembled WGS sequence"/>
</dbReference>
<feature type="transmembrane region" description="Helical" evidence="8">
    <location>
        <begin position="153"/>
        <end position="173"/>
    </location>
</feature>
<feature type="compositionally biased region" description="Basic residues" evidence="7">
    <location>
        <begin position="1"/>
        <end position="16"/>
    </location>
</feature>
<proteinExistence type="predicted"/>
<dbReference type="PANTHER" id="PTHR24221">
    <property type="entry name" value="ATP-BINDING CASSETTE SUB-FAMILY B"/>
    <property type="match status" value="1"/>
</dbReference>
<dbReference type="InterPro" id="IPR039421">
    <property type="entry name" value="Type_1_exporter"/>
</dbReference>
<evidence type="ECO:0000256" key="4">
    <source>
        <dbReference type="ARBA" id="ARBA00022840"/>
    </source>
</evidence>
<dbReference type="InterPro" id="IPR027417">
    <property type="entry name" value="P-loop_NTPase"/>
</dbReference>
<feature type="transmembrane region" description="Helical" evidence="8">
    <location>
        <begin position="261"/>
        <end position="286"/>
    </location>
</feature>
<feature type="transmembrane region" description="Helical" evidence="8">
    <location>
        <begin position="83"/>
        <end position="102"/>
    </location>
</feature>
<evidence type="ECO:0000256" key="2">
    <source>
        <dbReference type="ARBA" id="ARBA00022692"/>
    </source>
</evidence>
<keyword evidence="4 11" id="KW-0067">ATP-binding</keyword>
<dbReference type="CDD" id="cd18584">
    <property type="entry name" value="ABC_6TM_AarD_CydD"/>
    <property type="match status" value="1"/>
</dbReference>
<feature type="region of interest" description="Disordered" evidence="7">
    <location>
        <begin position="1"/>
        <end position="20"/>
    </location>
</feature>
<dbReference type="SUPFAM" id="SSF52540">
    <property type="entry name" value="P-loop containing nucleoside triphosphate hydrolases"/>
    <property type="match status" value="1"/>
</dbReference>
<dbReference type="InterPro" id="IPR003439">
    <property type="entry name" value="ABC_transporter-like_ATP-bd"/>
</dbReference>
<reference evidence="11 12" key="2">
    <citation type="submission" date="2023-10" db="EMBL/GenBank/DDBJ databases">
        <authorList>
            <person name="Han X.F."/>
        </authorList>
    </citation>
    <scope>NUCLEOTIDE SEQUENCE [LARGE SCALE GENOMIC DNA]</scope>
    <source>
        <strain evidence="11 12">KCTC 39840</strain>
    </source>
</reference>
<feature type="transmembrane region" description="Helical" evidence="8">
    <location>
        <begin position="41"/>
        <end position="71"/>
    </location>
</feature>
<keyword evidence="12" id="KW-1185">Reference proteome</keyword>
<dbReference type="InterPro" id="IPR011527">
    <property type="entry name" value="ABC1_TM_dom"/>
</dbReference>
<feature type="region of interest" description="Disordered" evidence="7">
    <location>
        <begin position="666"/>
        <end position="710"/>
    </location>
</feature>
<comment type="caution">
    <text evidence="11">The sequence shown here is derived from an EMBL/GenBank/DDBJ whole genome shotgun (WGS) entry which is preliminary data.</text>
</comment>
<feature type="compositionally biased region" description="Low complexity" evidence="7">
    <location>
        <begin position="344"/>
        <end position="364"/>
    </location>
</feature>
<keyword evidence="6 8" id="KW-0472">Membrane</keyword>
<dbReference type="PROSITE" id="PS50893">
    <property type="entry name" value="ABC_TRANSPORTER_2"/>
    <property type="match status" value="1"/>
</dbReference>
<dbReference type="CDD" id="cd03228">
    <property type="entry name" value="ABCC_MRP_Like"/>
    <property type="match status" value="1"/>
</dbReference>
<reference evidence="12" key="1">
    <citation type="submission" date="2023-07" db="EMBL/GenBank/DDBJ databases">
        <title>Conexibacter stalactiti sp. nov., isolated from stalactites in a lava cave and emended description of the genus Conexibacter.</title>
        <authorList>
            <person name="Lee S.D."/>
        </authorList>
    </citation>
    <scope>NUCLEOTIDE SEQUENCE [LARGE SCALE GENOMIC DNA]</scope>
    <source>
        <strain evidence="12">KCTC 39840</strain>
    </source>
</reference>
<evidence type="ECO:0000256" key="8">
    <source>
        <dbReference type="SAM" id="Phobius"/>
    </source>
</evidence>
<feature type="non-terminal residue" evidence="11">
    <location>
        <position position="1"/>
    </location>
</feature>
<dbReference type="Gene3D" id="1.20.1560.10">
    <property type="entry name" value="ABC transporter type 1, transmembrane domain"/>
    <property type="match status" value="1"/>
</dbReference>
<dbReference type="PANTHER" id="PTHR24221:SF590">
    <property type="entry name" value="COMPONENT LINKED WITH THE ASSEMBLY OF CYTOCHROME' TRANSPORT TRANSMEMBRANE ATP-BINDING PROTEIN ABC TRANSPORTER CYDD-RELATED"/>
    <property type="match status" value="1"/>
</dbReference>
<dbReference type="GO" id="GO:0005524">
    <property type="term" value="F:ATP binding"/>
    <property type="evidence" value="ECO:0007669"/>
    <property type="project" value="UniProtKB-KW"/>
</dbReference>
<gene>
    <name evidence="11" type="ORF">R7226_30845</name>
</gene>
<name>A0ABU4HZQ1_9ACTN</name>
<evidence type="ECO:0000259" key="9">
    <source>
        <dbReference type="PROSITE" id="PS50893"/>
    </source>
</evidence>
<evidence type="ECO:0000256" key="7">
    <source>
        <dbReference type="SAM" id="MobiDB-lite"/>
    </source>
</evidence>
<dbReference type="SUPFAM" id="SSF90123">
    <property type="entry name" value="ABC transporter transmembrane region"/>
    <property type="match status" value="1"/>
</dbReference>
<feature type="region of interest" description="Disordered" evidence="7">
    <location>
        <begin position="344"/>
        <end position="424"/>
    </location>
</feature>
<dbReference type="PROSITE" id="PS00211">
    <property type="entry name" value="ABC_TRANSPORTER_1"/>
    <property type="match status" value="1"/>
</dbReference>
<feature type="domain" description="ABC transmembrane type-1" evidence="10">
    <location>
        <begin position="42"/>
        <end position="324"/>
    </location>
</feature>
<evidence type="ECO:0000256" key="6">
    <source>
        <dbReference type="ARBA" id="ARBA00023136"/>
    </source>
</evidence>
<dbReference type="Pfam" id="PF00664">
    <property type="entry name" value="ABC_membrane"/>
    <property type="match status" value="1"/>
</dbReference>
<keyword evidence="5 8" id="KW-1133">Transmembrane helix</keyword>
<dbReference type="Gene3D" id="3.40.50.300">
    <property type="entry name" value="P-loop containing nucleotide triphosphate hydrolases"/>
    <property type="match status" value="1"/>
</dbReference>
<evidence type="ECO:0000256" key="1">
    <source>
        <dbReference type="ARBA" id="ARBA00004651"/>
    </source>
</evidence>
<sequence>WRRGRHSARRQRRRGRRELSAMAPPVDPRLLRASRAARSQLAAATALAVAAAVLVVAQAVLLADVIASVFIDGAGLAAVRGELVALVATMAARALVAAGFELSGRRGAAHVMSELRERLAEHLLVRRPLRPAERTGELATTAVQGVDALEAYLAGYVPQLAMAATVPAAVLGWVVLNDWLAALLLALGVPLLVLFMILIGRSAEAVTTARFRALSLLGAHFLDVVRGLETLRAHNRDRAQEATIAAAGERYRVETMAALRVAFMSALVLELVAMIGTALVAATVGIQLVEGALTLHVGLAVLLLAPELYAPLREVGRQYHAGADGLAAAERIFAVLDEPVATPAPGAAAWPSPDAAATASADDAPVPDPRTQPLRFEDVSFAHPRRGGAAGAERGAADAERGAAGPERGAIDAERGPAGAERGAVDAERGAAVLAGLTLTLEPGKLTALVGVSGAGKSTVAALALRLLDPSAGRVTCGGVDLRRLEPEAWRGQVAWVPQRARIFAGTVADNVRLAVPDAPDRKVRAALAAAGAARFVAALPQGIETAIGDGGRPLSAGEAQRIALARAFLRDAPLLVLDEPTAHLDAETATAVDAAILRLARGRTTLLIAHRPALAARADRVIVLADGRVAGDDALALAAPALGAAALAALAPPAAAPPFRIEQRTSAARMGRQTSLPPGAEGARPASSVVRRVRGAAATPRRERRPRLADASYPCRPEAEGPCAAAADGCQHCPQWVEA</sequence>
<evidence type="ECO:0000256" key="5">
    <source>
        <dbReference type="ARBA" id="ARBA00022989"/>
    </source>
</evidence>